<name>I3TQ30_TISMK</name>
<dbReference type="Proteomes" id="UP000005258">
    <property type="component" value="Chromosome"/>
</dbReference>
<dbReference type="Pfam" id="PF00034">
    <property type="entry name" value="Cytochrom_C"/>
    <property type="match status" value="1"/>
</dbReference>
<evidence type="ECO:0000256" key="5">
    <source>
        <dbReference type="ARBA" id="ARBA00022723"/>
    </source>
</evidence>
<dbReference type="InterPro" id="IPR009056">
    <property type="entry name" value="Cyt_c-like_dom"/>
</dbReference>
<keyword evidence="7 8" id="KW-0408">Iron</keyword>
<keyword evidence="6" id="KW-0249">Electron transport</keyword>
<dbReference type="PROSITE" id="PS51007">
    <property type="entry name" value="CYTC"/>
    <property type="match status" value="1"/>
</dbReference>
<evidence type="ECO:0000256" key="8">
    <source>
        <dbReference type="PROSITE-ProRule" id="PRU00433"/>
    </source>
</evidence>
<dbReference type="SUPFAM" id="SSF46626">
    <property type="entry name" value="Cytochrome c"/>
    <property type="match status" value="1"/>
</dbReference>
<dbReference type="KEGG" id="tmo:TMO_3030"/>
<reference evidence="10 11" key="1">
    <citation type="journal article" date="2012" name="J. Am. Chem. Soc.">
        <title>Bacterial biosynthesis and maturation of the didemnin anti-cancer agents.</title>
        <authorList>
            <person name="Xu Y."/>
            <person name="Kersten R.D."/>
            <person name="Nam S.J."/>
            <person name="Lu L."/>
            <person name="Al-Suwailem A.M."/>
            <person name="Zheng H."/>
            <person name="Fenical W."/>
            <person name="Dorrestein P.C."/>
            <person name="Moore B.S."/>
            <person name="Qian P.Y."/>
        </authorList>
    </citation>
    <scope>NUCLEOTIDE SEQUENCE [LARGE SCALE GENOMIC DNA]</scope>
    <source>
        <strain evidence="10 11">KA081020-065</strain>
    </source>
</reference>
<organism evidence="10 11">
    <name type="scientific">Tistrella mobilis (strain KA081020-065)</name>
    <dbReference type="NCBI Taxonomy" id="1110502"/>
    <lineage>
        <taxon>Bacteria</taxon>
        <taxon>Pseudomonadati</taxon>
        <taxon>Pseudomonadota</taxon>
        <taxon>Alphaproteobacteria</taxon>
        <taxon>Geminicoccales</taxon>
        <taxon>Geminicoccaceae</taxon>
        <taxon>Tistrella</taxon>
    </lineage>
</organism>
<gene>
    <name evidence="10" type="ordered locus">TMO_3030</name>
</gene>
<proteinExistence type="predicted"/>
<dbReference type="RefSeq" id="WP_014746545.1">
    <property type="nucleotide sequence ID" value="NC_017956.1"/>
</dbReference>
<dbReference type="InterPro" id="IPR051459">
    <property type="entry name" value="Cytochrome_c-type_DH"/>
</dbReference>
<evidence type="ECO:0000256" key="3">
    <source>
        <dbReference type="ARBA" id="ARBA00022617"/>
    </source>
</evidence>
<dbReference type="Gene3D" id="1.10.760.10">
    <property type="entry name" value="Cytochrome c-like domain"/>
    <property type="match status" value="1"/>
</dbReference>
<dbReference type="HOGENOM" id="CLU_1288404_0_0_5"/>
<keyword evidence="5 8" id="KW-0479">Metal-binding</keyword>
<dbReference type="GO" id="GO:0009055">
    <property type="term" value="F:electron transfer activity"/>
    <property type="evidence" value="ECO:0007669"/>
    <property type="project" value="InterPro"/>
</dbReference>
<feature type="domain" description="Cytochrome c" evidence="9">
    <location>
        <begin position="99"/>
        <end position="197"/>
    </location>
</feature>
<dbReference type="InterPro" id="IPR036909">
    <property type="entry name" value="Cyt_c-like_dom_sf"/>
</dbReference>
<comment type="cofactor">
    <cofactor evidence="1">
        <name>heme c</name>
        <dbReference type="ChEBI" id="CHEBI:61717"/>
    </cofactor>
</comment>
<evidence type="ECO:0000256" key="2">
    <source>
        <dbReference type="ARBA" id="ARBA00022448"/>
    </source>
</evidence>
<protein>
    <submittedName>
        <fullName evidence="10">Cytochrome c, class I</fullName>
    </submittedName>
</protein>
<evidence type="ECO:0000256" key="1">
    <source>
        <dbReference type="ARBA" id="ARBA00001926"/>
    </source>
</evidence>
<keyword evidence="4" id="KW-0679">Respiratory chain</keyword>
<dbReference type="STRING" id="1110502.TMO_3030"/>
<dbReference type="eggNOG" id="COG2010">
    <property type="taxonomic scope" value="Bacteria"/>
</dbReference>
<keyword evidence="3 8" id="KW-0349">Heme</keyword>
<keyword evidence="2" id="KW-0813">Transport</keyword>
<dbReference type="InterPro" id="IPR008168">
    <property type="entry name" value="Cyt_C_IC"/>
</dbReference>
<accession>I3TQ30</accession>
<dbReference type="GO" id="GO:0020037">
    <property type="term" value="F:heme binding"/>
    <property type="evidence" value="ECO:0007669"/>
    <property type="project" value="InterPro"/>
</dbReference>
<dbReference type="PANTHER" id="PTHR35008:SF4">
    <property type="entry name" value="BLL4482 PROTEIN"/>
    <property type="match status" value="1"/>
</dbReference>
<sequence>MARHDHRSAPPVPARPGLHARRRRALALGLALAAGLGAAAVVALEVDGPLRRLLGLEYRAAGHVVRSFPDASGSDAEARAALYAALAEMPSELDPDDPRKVREGAAIYADTCAACHGADLSGAEDWRTRLPSGRLPAPPHDATGHTWHHPDQHLFALTALGPGPFAPPGYESDMPAFRDRLRDDQIWAVLSFIKSRWPADVRAAHDRISAGMAR</sequence>
<dbReference type="PRINTS" id="PR00605">
    <property type="entry name" value="CYTCHROMECIC"/>
</dbReference>
<evidence type="ECO:0000313" key="10">
    <source>
        <dbReference type="EMBL" id="AFK54868.1"/>
    </source>
</evidence>
<evidence type="ECO:0000259" key="9">
    <source>
        <dbReference type="PROSITE" id="PS51007"/>
    </source>
</evidence>
<evidence type="ECO:0000256" key="7">
    <source>
        <dbReference type="ARBA" id="ARBA00023004"/>
    </source>
</evidence>
<dbReference type="EMBL" id="CP003236">
    <property type="protein sequence ID" value="AFK54868.1"/>
    <property type="molecule type" value="Genomic_DNA"/>
</dbReference>
<evidence type="ECO:0000256" key="6">
    <source>
        <dbReference type="ARBA" id="ARBA00022982"/>
    </source>
</evidence>
<dbReference type="PATRIC" id="fig|1110502.3.peg.3106"/>
<evidence type="ECO:0000256" key="4">
    <source>
        <dbReference type="ARBA" id="ARBA00022660"/>
    </source>
</evidence>
<keyword evidence="11" id="KW-1185">Reference proteome</keyword>
<dbReference type="PANTHER" id="PTHR35008">
    <property type="entry name" value="BLL4482 PROTEIN-RELATED"/>
    <property type="match status" value="1"/>
</dbReference>
<evidence type="ECO:0000313" key="11">
    <source>
        <dbReference type="Proteomes" id="UP000005258"/>
    </source>
</evidence>
<dbReference type="AlphaFoldDB" id="I3TQ30"/>
<dbReference type="GO" id="GO:0005506">
    <property type="term" value="F:iron ion binding"/>
    <property type="evidence" value="ECO:0007669"/>
    <property type="project" value="InterPro"/>
</dbReference>